<dbReference type="HOGENOM" id="CLU_1446740_0_0_0"/>
<reference key="1">
    <citation type="journal article" date="2011" name="Mol. Biol. Evol.">
        <title>Unity in variety -- the pan-genome of the Chlamydiae.</title>
        <authorList>
            <person name="Collingro A."/>
            <person name="Tischler P."/>
            <person name="Weinmaier T."/>
            <person name="Penz T."/>
            <person name="Heinz E."/>
            <person name="Brunham R.C."/>
            <person name="Read T.D."/>
            <person name="Bavoil P.M."/>
            <person name="Sachse K."/>
            <person name="Kahane S."/>
            <person name="Friedman M.G."/>
            <person name="Rattei T."/>
            <person name="Myers G.S.A."/>
            <person name="Horn M."/>
        </authorList>
    </citation>
    <scope>NUCLEOTIDE SEQUENCE</scope>
    <source>
        <strain>Z</strain>
    </source>
</reference>
<accession>F8L561</accession>
<name>F8L561_SIMNZ</name>
<dbReference type="KEGG" id="sng:SNE_A00640"/>
<evidence type="ECO:0000313" key="2">
    <source>
        <dbReference type="Proteomes" id="UP000000496"/>
    </source>
</evidence>
<sequence>MPTNPLKTTNVAGNAQTTMNMESDLVKDVSLVLLGWVLGLFTLPLSKDGEAREKCLNKLNELKRALEDLPKHMKNRTSEQQCYDHLKQAKTLFEDLNICQTGLLFRPPNLTHLLTESLALMRKMDPSNENRAFHITQTAVQITMLWNNNKHISQEFPLLEEIQQSISKHFLGRIVDSCRFCIKPKNK</sequence>
<organism evidence="1 2">
    <name type="scientific">Simkania negevensis (strain ATCC VR-1471 / DSM 27360 / Z)</name>
    <dbReference type="NCBI Taxonomy" id="331113"/>
    <lineage>
        <taxon>Bacteria</taxon>
        <taxon>Pseudomonadati</taxon>
        <taxon>Chlamydiota</taxon>
        <taxon>Chlamydiia</taxon>
        <taxon>Parachlamydiales</taxon>
        <taxon>Simkaniaceae</taxon>
        <taxon>Simkania</taxon>
    </lineage>
</organism>
<evidence type="ECO:0000313" key="1">
    <source>
        <dbReference type="EMBL" id="CCB87942.1"/>
    </source>
</evidence>
<reference evidence="1 2" key="2">
    <citation type="journal article" date="2011" name="Mol. Biol. Evol.">
        <title>Unity in variety--the pan-genome of the Chlamydiae.</title>
        <authorList>
            <person name="Collingro A."/>
            <person name="Tischler P."/>
            <person name="Weinmaier T."/>
            <person name="Penz T."/>
            <person name="Heinz E."/>
            <person name="Brunham R.C."/>
            <person name="Read T.D."/>
            <person name="Bavoil P.M."/>
            <person name="Sachse K."/>
            <person name="Kahane S."/>
            <person name="Friedman M.G."/>
            <person name="Rattei T."/>
            <person name="Myers G.S."/>
            <person name="Horn M."/>
        </authorList>
    </citation>
    <scope>NUCLEOTIDE SEQUENCE [LARGE SCALE GENOMIC DNA]</scope>
    <source>
        <strain evidence="2">ATCC VR-1471 / Z</strain>
    </source>
</reference>
<gene>
    <name evidence="1" type="ordered locus">SNE_A00640</name>
</gene>
<dbReference type="EMBL" id="FR872582">
    <property type="protein sequence ID" value="CCB87942.1"/>
    <property type="molecule type" value="Genomic_DNA"/>
</dbReference>
<keyword evidence="2" id="KW-1185">Reference proteome</keyword>
<dbReference type="AlphaFoldDB" id="F8L561"/>
<dbReference type="Proteomes" id="UP000000496">
    <property type="component" value="Chromosome gsn.131"/>
</dbReference>
<protein>
    <submittedName>
        <fullName evidence="1">Uncharacterized protein</fullName>
    </submittedName>
</protein>
<proteinExistence type="predicted"/>